<evidence type="ECO:0000313" key="3">
    <source>
        <dbReference type="Proteomes" id="UP001642464"/>
    </source>
</evidence>
<keyword evidence="3" id="KW-1185">Reference proteome</keyword>
<gene>
    <name evidence="2" type="ORF">SCF082_LOCUS24345</name>
</gene>
<feature type="compositionally biased region" description="Basic and acidic residues" evidence="1">
    <location>
        <begin position="188"/>
        <end position="205"/>
    </location>
</feature>
<dbReference type="Proteomes" id="UP001642464">
    <property type="component" value="Unassembled WGS sequence"/>
</dbReference>
<name>A0ABP0LV85_9DINO</name>
<evidence type="ECO:0000256" key="1">
    <source>
        <dbReference type="SAM" id="MobiDB-lite"/>
    </source>
</evidence>
<sequence>MPANSAEKAADAERMVKLIQELAIEKGHYKNYKALQSEVVRRVPVHVFHDESAKVQYSDCEDSVFDYVEQHRLNEENGLNLFAEQFQKVHGQDHKSFTEKWLLEEAGWEIELEGVLEHPTFADFVGVVDMVPIENYGFSKMIFDEADFMGTFELGSGPSHAKTKSTYAGIDDGSQKFTEAEIQELKSFEADRKARGKPHQEDKESCCGSTQIQPHKLGQGEYLQFQLRRENVEPYANNWISVKRILSMAPDDPKTPLYIFTASANGIVRFHPQAENWRMLLWFAYLDSADLADFAQNMAHGLKYGCFCFGVTYKEKKNYVTSTGKRKKGGRTVIMRYNRWATDNVPLVAFVVQHHDNQDPSVPKQPSMCSSCCCS</sequence>
<dbReference type="EMBL" id="CAXAMM010017891">
    <property type="protein sequence ID" value="CAK9042292.1"/>
    <property type="molecule type" value="Genomic_DNA"/>
</dbReference>
<protein>
    <submittedName>
        <fullName evidence="2">Uncharacterized protein</fullName>
    </submittedName>
</protein>
<feature type="region of interest" description="Disordered" evidence="1">
    <location>
        <begin position="188"/>
        <end position="212"/>
    </location>
</feature>
<reference evidence="2 3" key="1">
    <citation type="submission" date="2024-02" db="EMBL/GenBank/DDBJ databases">
        <authorList>
            <person name="Chen Y."/>
            <person name="Shah S."/>
            <person name="Dougan E. K."/>
            <person name="Thang M."/>
            <person name="Chan C."/>
        </authorList>
    </citation>
    <scope>NUCLEOTIDE SEQUENCE [LARGE SCALE GENOMIC DNA]</scope>
</reference>
<comment type="caution">
    <text evidence="2">The sequence shown here is derived from an EMBL/GenBank/DDBJ whole genome shotgun (WGS) entry which is preliminary data.</text>
</comment>
<accession>A0ABP0LV85</accession>
<proteinExistence type="predicted"/>
<evidence type="ECO:0000313" key="2">
    <source>
        <dbReference type="EMBL" id="CAK9042292.1"/>
    </source>
</evidence>
<organism evidence="2 3">
    <name type="scientific">Durusdinium trenchii</name>
    <dbReference type="NCBI Taxonomy" id="1381693"/>
    <lineage>
        <taxon>Eukaryota</taxon>
        <taxon>Sar</taxon>
        <taxon>Alveolata</taxon>
        <taxon>Dinophyceae</taxon>
        <taxon>Suessiales</taxon>
        <taxon>Symbiodiniaceae</taxon>
        <taxon>Durusdinium</taxon>
    </lineage>
</organism>